<organism evidence="1 2">
    <name type="scientific">Choiromyces venosus 120613-1</name>
    <dbReference type="NCBI Taxonomy" id="1336337"/>
    <lineage>
        <taxon>Eukaryota</taxon>
        <taxon>Fungi</taxon>
        <taxon>Dikarya</taxon>
        <taxon>Ascomycota</taxon>
        <taxon>Pezizomycotina</taxon>
        <taxon>Pezizomycetes</taxon>
        <taxon>Pezizales</taxon>
        <taxon>Tuberaceae</taxon>
        <taxon>Choiromyces</taxon>
    </lineage>
</organism>
<dbReference type="Proteomes" id="UP000276215">
    <property type="component" value="Unassembled WGS sequence"/>
</dbReference>
<accession>A0A3N4J8N0</accession>
<reference evidence="1 2" key="1">
    <citation type="journal article" date="2018" name="Nat. Ecol. Evol.">
        <title>Pezizomycetes genomes reveal the molecular basis of ectomycorrhizal truffle lifestyle.</title>
        <authorList>
            <person name="Murat C."/>
            <person name="Payen T."/>
            <person name="Noel B."/>
            <person name="Kuo A."/>
            <person name="Morin E."/>
            <person name="Chen J."/>
            <person name="Kohler A."/>
            <person name="Krizsan K."/>
            <person name="Balestrini R."/>
            <person name="Da Silva C."/>
            <person name="Montanini B."/>
            <person name="Hainaut M."/>
            <person name="Levati E."/>
            <person name="Barry K.W."/>
            <person name="Belfiori B."/>
            <person name="Cichocki N."/>
            <person name="Clum A."/>
            <person name="Dockter R.B."/>
            <person name="Fauchery L."/>
            <person name="Guy J."/>
            <person name="Iotti M."/>
            <person name="Le Tacon F."/>
            <person name="Lindquist E.A."/>
            <person name="Lipzen A."/>
            <person name="Malagnac F."/>
            <person name="Mello A."/>
            <person name="Molinier V."/>
            <person name="Miyauchi S."/>
            <person name="Poulain J."/>
            <person name="Riccioni C."/>
            <person name="Rubini A."/>
            <person name="Sitrit Y."/>
            <person name="Splivallo R."/>
            <person name="Traeger S."/>
            <person name="Wang M."/>
            <person name="Zifcakova L."/>
            <person name="Wipf D."/>
            <person name="Zambonelli A."/>
            <person name="Paolocci F."/>
            <person name="Nowrousian M."/>
            <person name="Ottonello S."/>
            <person name="Baldrian P."/>
            <person name="Spatafora J.W."/>
            <person name="Henrissat B."/>
            <person name="Nagy L.G."/>
            <person name="Aury J.M."/>
            <person name="Wincker P."/>
            <person name="Grigoriev I.V."/>
            <person name="Bonfante P."/>
            <person name="Martin F.M."/>
        </authorList>
    </citation>
    <scope>NUCLEOTIDE SEQUENCE [LARGE SCALE GENOMIC DNA]</scope>
    <source>
        <strain evidence="1 2">120613-1</strain>
    </source>
</reference>
<name>A0A3N4J8N0_9PEZI</name>
<protein>
    <submittedName>
        <fullName evidence="1">Uncharacterized protein</fullName>
    </submittedName>
</protein>
<sequence length="130" mass="14575">MPYTISVESTDAIPEDQIALGFPSGGEVGYCHDFIFGPRCTGRMSKLGPWRFPRGKDGKSRRWKELKMDLSNDHPLLLGLGTPIRSELVNRGHTGQLVRARPGVGMRKYFPLLPEAQARRDQLGKLNARE</sequence>
<dbReference type="AlphaFoldDB" id="A0A3N4J8N0"/>
<proteinExistence type="predicted"/>
<evidence type="ECO:0000313" key="2">
    <source>
        <dbReference type="Proteomes" id="UP000276215"/>
    </source>
</evidence>
<evidence type="ECO:0000313" key="1">
    <source>
        <dbReference type="EMBL" id="RPA94642.1"/>
    </source>
</evidence>
<dbReference type="EMBL" id="ML120435">
    <property type="protein sequence ID" value="RPA94642.1"/>
    <property type="molecule type" value="Genomic_DNA"/>
</dbReference>
<gene>
    <name evidence="1" type="ORF">L873DRAFT_1792882</name>
</gene>
<keyword evidence="2" id="KW-1185">Reference proteome</keyword>